<dbReference type="Gene3D" id="3.40.47.10">
    <property type="match status" value="1"/>
</dbReference>
<gene>
    <name evidence="1" type="ORF">PVAP13_3KG481402</name>
</gene>
<dbReference type="GO" id="GO:0016746">
    <property type="term" value="F:acyltransferase activity"/>
    <property type="evidence" value="ECO:0007669"/>
    <property type="project" value="InterPro"/>
</dbReference>
<accession>A0A8T0VBT6</accession>
<dbReference type="Proteomes" id="UP000823388">
    <property type="component" value="Chromosome 3K"/>
</dbReference>
<dbReference type="EMBL" id="CM029041">
    <property type="protein sequence ID" value="KAG2630273.1"/>
    <property type="molecule type" value="Genomic_DNA"/>
</dbReference>
<proteinExistence type="predicted"/>
<dbReference type="AlphaFoldDB" id="A0A8T0VBT6"/>
<comment type="caution">
    <text evidence="1">The sequence shown here is derived from an EMBL/GenBank/DDBJ whole genome shotgun (WGS) entry which is preliminary data.</text>
</comment>
<sequence length="61" mass="6728">MDNTRINQSDIGDIVVGTVLGPGSQRANEFRMAAFNAGYPGKSICLQPWHHLMKKRILSSV</sequence>
<evidence type="ECO:0000313" key="1">
    <source>
        <dbReference type="EMBL" id="KAG2630273.1"/>
    </source>
</evidence>
<name>A0A8T0VBT6_PANVG</name>
<reference evidence="1" key="1">
    <citation type="submission" date="2020-05" db="EMBL/GenBank/DDBJ databases">
        <title>WGS assembly of Panicum virgatum.</title>
        <authorList>
            <person name="Lovell J.T."/>
            <person name="Jenkins J."/>
            <person name="Shu S."/>
            <person name="Juenger T.E."/>
            <person name="Schmutz J."/>
        </authorList>
    </citation>
    <scope>NUCLEOTIDE SEQUENCE</scope>
    <source>
        <strain evidence="1">AP13</strain>
    </source>
</reference>
<dbReference type="InterPro" id="IPR016039">
    <property type="entry name" value="Thiolase-like"/>
</dbReference>
<organism evidence="1 2">
    <name type="scientific">Panicum virgatum</name>
    <name type="common">Blackwell switchgrass</name>
    <dbReference type="NCBI Taxonomy" id="38727"/>
    <lineage>
        <taxon>Eukaryota</taxon>
        <taxon>Viridiplantae</taxon>
        <taxon>Streptophyta</taxon>
        <taxon>Embryophyta</taxon>
        <taxon>Tracheophyta</taxon>
        <taxon>Spermatophyta</taxon>
        <taxon>Magnoliopsida</taxon>
        <taxon>Liliopsida</taxon>
        <taxon>Poales</taxon>
        <taxon>Poaceae</taxon>
        <taxon>PACMAD clade</taxon>
        <taxon>Panicoideae</taxon>
        <taxon>Panicodae</taxon>
        <taxon>Paniceae</taxon>
        <taxon>Panicinae</taxon>
        <taxon>Panicum</taxon>
        <taxon>Panicum sect. Hiantes</taxon>
    </lineage>
</organism>
<evidence type="ECO:0000313" key="2">
    <source>
        <dbReference type="Proteomes" id="UP000823388"/>
    </source>
</evidence>
<protein>
    <submittedName>
        <fullName evidence="1">Uncharacterized protein</fullName>
    </submittedName>
</protein>
<keyword evidence="2" id="KW-1185">Reference proteome</keyword>